<dbReference type="AlphaFoldDB" id="A0A0F9NIJ1"/>
<comment type="caution">
    <text evidence="1">The sequence shown here is derived from an EMBL/GenBank/DDBJ whole genome shotgun (WGS) entry which is preliminary data.</text>
</comment>
<proteinExistence type="predicted"/>
<accession>A0A0F9NIJ1</accession>
<dbReference type="EMBL" id="LAZR01006930">
    <property type="protein sequence ID" value="KKM88650.1"/>
    <property type="molecule type" value="Genomic_DNA"/>
</dbReference>
<gene>
    <name evidence="1" type="ORF">LCGC14_1256620</name>
</gene>
<protein>
    <submittedName>
        <fullName evidence="1">Uncharacterized protein</fullName>
    </submittedName>
</protein>
<name>A0A0F9NIJ1_9ZZZZ</name>
<evidence type="ECO:0000313" key="1">
    <source>
        <dbReference type="EMBL" id="KKM88650.1"/>
    </source>
</evidence>
<reference evidence="1" key="1">
    <citation type="journal article" date="2015" name="Nature">
        <title>Complex archaea that bridge the gap between prokaryotes and eukaryotes.</title>
        <authorList>
            <person name="Spang A."/>
            <person name="Saw J.H."/>
            <person name="Jorgensen S.L."/>
            <person name="Zaremba-Niedzwiedzka K."/>
            <person name="Martijn J."/>
            <person name="Lind A.E."/>
            <person name="van Eijk R."/>
            <person name="Schleper C."/>
            <person name="Guy L."/>
            <person name="Ettema T.J."/>
        </authorList>
    </citation>
    <scope>NUCLEOTIDE SEQUENCE</scope>
</reference>
<sequence>MTVALGTTLINLSIDTLLKKGVYVRTEDAKTTSTDIFIGALVTRFGETFPDIDLCAEIEAIFGQVVGINTSKHLVHENGPWYNDYDNPYGNDKWVRVGILQPEAIYLVLSETNTTIVVGNKLKNKDGVLKLADTSDNYQFIANSPLTGAGNTRKYFYATFVKN</sequence>
<organism evidence="1">
    <name type="scientific">marine sediment metagenome</name>
    <dbReference type="NCBI Taxonomy" id="412755"/>
    <lineage>
        <taxon>unclassified sequences</taxon>
        <taxon>metagenomes</taxon>
        <taxon>ecological metagenomes</taxon>
    </lineage>
</organism>